<dbReference type="Pfam" id="PF03798">
    <property type="entry name" value="TRAM_LAG1_CLN8"/>
    <property type="match status" value="1"/>
</dbReference>
<keyword evidence="4 5" id="KW-0472">Membrane</keyword>
<evidence type="ECO:0000256" key="2">
    <source>
        <dbReference type="ARBA" id="ARBA00022692"/>
    </source>
</evidence>
<evidence type="ECO:0000259" key="6">
    <source>
        <dbReference type="Pfam" id="PF03798"/>
    </source>
</evidence>
<dbReference type="PANTHER" id="PTHR31766:SF2">
    <property type="entry name" value="GLABROUS1 ENHANCER-BINDING PROTEIN-LIKE 2"/>
    <property type="match status" value="1"/>
</dbReference>
<sequence>MNLWEILPTAQQIAAAPIASHVAFVGFFGAVGLVADTACRLMGITRRETKIILVSSTTAYLHAIPMCIASYGLLSAKGWTWTGPWGGIDFTAPNSPQEIAAIVFCQSFMIYDTLSMWLQSSTEYLYQIHHVGVLIHMSLCLYVGRGGLSICLCALLGEMTNPVQNTWIIACALYDDYKASHRLRKLLTLATLFELSVARFFYIPLALIAVFCRAMLISPPQEAVDGIPLAVRGLWCFIPVAVVAGSALFVRGLLGDKGYWDEAEAGKAKKE</sequence>
<reference evidence="7" key="1">
    <citation type="submission" date="2021-01" db="EMBL/GenBank/DDBJ databases">
        <authorList>
            <person name="Corre E."/>
            <person name="Pelletier E."/>
            <person name="Niang G."/>
            <person name="Scheremetjew M."/>
            <person name="Finn R."/>
            <person name="Kale V."/>
            <person name="Holt S."/>
            <person name="Cochrane G."/>
            <person name="Meng A."/>
            <person name="Brown T."/>
            <person name="Cohen L."/>
        </authorList>
    </citation>
    <scope>NUCLEOTIDE SEQUENCE</scope>
    <source>
        <strain evidence="7">CCMP644</strain>
    </source>
</reference>
<feature type="transmembrane region" description="Helical" evidence="5">
    <location>
        <begin position="51"/>
        <end position="74"/>
    </location>
</feature>
<dbReference type="PANTHER" id="PTHR31766">
    <property type="entry name" value="GLABROUS1 ENHANCER-BINDING PROTEIN-LIKE 2"/>
    <property type="match status" value="1"/>
</dbReference>
<evidence type="ECO:0000256" key="5">
    <source>
        <dbReference type="SAM" id="Phobius"/>
    </source>
</evidence>
<feature type="domain" description="TLC" evidence="6">
    <location>
        <begin position="57"/>
        <end position="230"/>
    </location>
</feature>
<dbReference type="InterPro" id="IPR006634">
    <property type="entry name" value="TLC-dom"/>
</dbReference>
<gene>
    <name evidence="7" type="ORF">HAND00432_LOCUS20056</name>
</gene>
<dbReference type="InterPro" id="IPR040327">
    <property type="entry name" value="At5g14285-like"/>
</dbReference>
<evidence type="ECO:0000256" key="3">
    <source>
        <dbReference type="ARBA" id="ARBA00022989"/>
    </source>
</evidence>
<feature type="transmembrane region" description="Helical" evidence="5">
    <location>
        <begin position="229"/>
        <end position="250"/>
    </location>
</feature>
<evidence type="ECO:0000256" key="1">
    <source>
        <dbReference type="ARBA" id="ARBA00004141"/>
    </source>
</evidence>
<dbReference type="EMBL" id="HBFX01033311">
    <property type="protein sequence ID" value="CAD8969060.1"/>
    <property type="molecule type" value="Transcribed_RNA"/>
</dbReference>
<proteinExistence type="predicted"/>
<accession>A0A6U2FHK3</accession>
<organism evidence="7">
    <name type="scientific">Hemiselmis andersenii</name>
    <name type="common">Cryptophyte alga</name>
    <dbReference type="NCBI Taxonomy" id="464988"/>
    <lineage>
        <taxon>Eukaryota</taxon>
        <taxon>Cryptophyceae</taxon>
        <taxon>Cryptomonadales</taxon>
        <taxon>Hemiselmidaceae</taxon>
        <taxon>Hemiselmis</taxon>
    </lineage>
</organism>
<comment type="subcellular location">
    <subcellularLocation>
        <location evidence="1">Membrane</location>
        <topology evidence="1">Multi-pass membrane protein</topology>
    </subcellularLocation>
</comment>
<feature type="transmembrane region" description="Helical" evidence="5">
    <location>
        <begin position="12"/>
        <end position="39"/>
    </location>
</feature>
<evidence type="ECO:0000313" key="7">
    <source>
        <dbReference type="EMBL" id="CAD8969060.1"/>
    </source>
</evidence>
<keyword evidence="2 5" id="KW-0812">Transmembrane</keyword>
<protein>
    <recommendedName>
        <fullName evidence="6">TLC domain-containing protein</fullName>
    </recommendedName>
</protein>
<feature type="transmembrane region" description="Helical" evidence="5">
    <location>
        <begin position="139"/>
        <end position="157"/>
    </location>
</feature>
<dbReference type="AlphaFoldDB" id="A0A6U2FHK3"/>
<feature type="transmembrane region" description="Helical" evidence="5">
    <location>
        <begin position="197"/>
        <end position="217"/>
    </location>
</feature>
<name>A0A6U2FHK3_HEMAN</name>
<evidence type="ECO:0000256" key="4">
    <source>
        <dbReference type="ARBA" id="ARBA00023136"/>
    </source>
</evidence>
<keyword evidence="3 5" id="KW-1133">Transmembrane helix</keyword>